<dbReference type="Proteomes" id="UP001431209">
    <property type="component" value="Unassembled WGS sequence"/>
</dbReference>
<dbReference type="InterPro" id="IPR025066">
    <property type="entry name" value="CCDC174-like"/>
</dbReference>
<feature type="compositionally biased region" description="Basic residues" evidence="2">
    <location>
        <begin position="186"/>
        <end position="201"/>
    </location>
</feature>
<gene>
    <name evidence="3" type="ORF">AKO1_007122</name>
</gene>
<evidence type="ECO:0000256" key="2">
    <source>
        <dbReference type="SAM" id="MobiDB-lite"/>
    </source>
</evidence>
<comment type="caution">
    <text evidence="3">The sequence shown here is derived from an EMBL/GenBank/DDBJ whole genome shotgun (WGS) entry which is preliminary data.</text>
</comment>
<protein>
    <submittedName>
        <fullName evidence="3">Uncharacterized protein</fullName>
    </submittedName>
</protein>
<evidence type="ECO:0000256" key="1">
    <source>
        <dbReference type="ARBA" id="ARBA00023054"/>
    </source>
</evidence>
<accession>A0AAW2YTJ8</accession>
<feature type="region of interest" description="Disordered" evidence="2">
    <location>
        <begin position="178"/>
        <end position="201"/>
    </location>
</feature>
<dbReference type="GO" id="GO:0005634">
    <property type="term" value="C:nucleus"/>
    <property type="evidence" value="ECO:0007669"/>
    <property type="project" value="TreeGrafter"/>
</dbReference>
<reference evidence="3 4" key="1">
    <citation type="submission" date="2024-03" db="EMBL/GenBank/DDBJ databases">
        <title>The Acrasis kona genome and developmental transcriptomes reveal deep origins of eukaryotic multicellular pathways.</title>
        <authorList>
            <person name="Sheikh S."/>
            <person name="Fu C.-J."/>
            <person name="Brown M.W."/>
            <person name="Baldauf S.L."/>
        </authorList>
    </citation>
    <scope>NUCLEOTIDE SEQUENCE [LARGE SCALE GENOMIC DNA]</scope>
    <source>
        <strain evidence="3 4">ATCC MYA-3509</strain>
    </source>
</reference>
<evidence type="ECO:0000313" key="4">
    <source>
        <dbReference type="Proteomes" id="UP001431209"/>
    </source>
</evidence>
<dbReference type="PANTHER" id="PTHR15885:SF1">
    <property type="entry name" value="COILED-COIL DOMAIN-CONTAINING PROTEIN 174"/>
    <property type="match status" value="1"/>
</dbReference>
<dbReference type="AlphaFoldDB" id="A0AAW2YTJ8"/>
<sequence>MSLGWLSESSFLPKKAKKIEGVTTNTLVNLKAALYDNQVQKERSAPRIERSSIGGRNQGVEQRIQKDLSVLRAEQKDIQNSREALERKAQIYNKMMRGEADVEGDDVLIEFNEQQRTMHERFDRQNQSTIFTDIERDHERIQTERDHERNDWEEDARQEMMQEERRSRLNENAEMIAKQTESARERVKKIRKQQKTKTLKRIAKIKKRAEANSVQL</sequence>
<evidence type="ECO:0000313" key="3">
    <source>
        <dbReference type="EMBL" id="KAL0480271.1"/>
    </source>
</evidence>
<keyword evidence="1" id="KW-0175">Coiled coil</keyword>
<keyword evidence="4" id="KW-1185">Reference proteome</keyword>
<dbReference type="EMBL" id="JAOPGA020000651">
    <property type="protein sequence ID" value="KAL0480271.1"/>
    <property type="molecule type" value="Genomic_DNA"/>
</dbReference>
<dbReference type="PANTHER" id="PTHR15885">
    <property type="entry name" value="COILED-COIL DOMAIN-CONTAINING PROTEIN 174"/>
    <property type="match status" value="1"/>
</dbReference>
<proteinExistence type="predicted"/>
<name>A0AAW2YTJ8_9EUKA</name>
<organism evidence="3 4">
    <name type="scientific">Acrasis kona</name>
    <dbReference type="NCBI Taxonomy" id="1008807"/>
    <lineage>
        <taxon>Eukaryota</taxon>
        <taxon>Discoba</taxon>
        <taxon>Heterolobosea</taxon>
        <taxon>Tetramitia</taxon>
        <taxon>Eutetramitia</taxon>
        <taxon>Acrasidae</taxon>
        <taxon>Acrasis</taxon>
    </lineage>
</organism>